<dbReference type="AlphaFoldDB" id="A0AAD5M1K4"/>
<gene>
    <name evidence="1" type="ORF">KIN20_004346</name>
</gene>
<evidence type="ECO:0000313" key="1">
    <source>
        <dbReference type="EMBL" id="KAJ1348938.1"/>
    </source>
</evidence>
<sequence length="79" mass="8687">MSVVVRTYLCGCSGATRPDIDEMRIRLSPESCPSMSMDLLRQDGLLNVKRLGRAELSLLAAVSLLRVEKGNAVANYFNN</sequence>
<evidence type="ECO:0000313" key="2">
    <source>
        <dbReference type="Proteomes" id="UP001196413"/>
    </source>
</evidence>
<accession>A0AAD5M1K4</accession>
<dbReference type="EMBL" id="JAHQIW010000582">
    <property type="protein sequence ID" value="KAJ1348938.1"/>
    <property type="molecule type" value="Genomic_DNA"/>
</dbReference>
<keyword evidence="2" id="KW-1185">Reference proteome</keyword>
<dbReference type="Proteomes" id="UP001196413">
    <property type="component" value="Unassembled WGS sequence"/>
</dbReference>
<organism evidence="1 2">
    <name type="scientific">Parelaphostrongylus tenuis</name>
    <name type="common">Meningeal worm</name>
    <dbReference type="NCBI Taxonomy" id="148309"/>
    <lineage>
        <taxon>Eukaryota</taxon>
        <taxon>Metazoa</taxon>
        <taxon>Ecdysozoa</taxon>
        <taxon>Nematoda</taxon>
        <taxon>Chromadorea</taxon>
        <taxon>Rhabditida</taxon>
        <taxon>Rhabditina</taxon>
        <taxon>Rhabditomorpha</taxon>
        <taxon>Strongyloidea</taxon>
        <taxon>Metastrongylidae</taxon>
        <taxon>Parelaphostrongylus</taxon>
    </lineage>
</organism>
<comment type="caution">
    <text evidence="1">The sequence shown here is derived from an EMBL/GenBank/DDBJ whole genome shotgun (WGS) entry which is preliminary data.</text>
</comment>
<name>A0AAD5M1K4_PARTN</name>
<reference evidence="1" key="1">
    <citation type="submission" date="2021-06" db="EMBL/GenBank/DDBJ databases">
        <title>Parelaphostrongylus tenuis whole genome reference sequence.</title>
        <authorList>
            <person name="Garwood T.J."/>
            <person name="Larsen P.A."/>
            <person name="Fountain-Jones N.M."/>
            <person name="Garbe J.R."/>
            <person name="Macchietto M.G."/>
            <person name="Kania S.A."/>
            <person name="Gerhold R.W."/>
            <person name="Richards J.E."/>
            <person name="Wolf T.M."/>
        </authorList>
    </citation>
    <scope>NUCLEOTIDE SEQUENCE</scope>
    <source>
        <strain evidence="1">MNPRO001-30</strain>
        <tissue evidence="1">Meninges</tissue>
    </source>
</reference>
<proteinExistence type="predicted"/>
<protein>
    <submittedName>
        <fullName evidence="1">Uncharacterized protein</fullName>
    </submittedName>
</protein>